<accession>A0A2X2CD05</accession>
<reference evidence="4 5" key="1">
    <citation type="submission" date="2018-06" db="EMBL/GenBank/DDBJ databases">
        <authorList>
            <consortium name="Pathogen Informatics"/>
            <person name="Doyle S."/>
        </authorList>
    </citation>
    <scope>NUCLEOTIDE SEQUENCE [LARGE SCALE GENOMIC DNA]</scope>
    <source>
        <strain evidence="4 5">NCTC11842</strain>
    </source>
</reference>
<evidence type="ECO:0000313" key="5">
    <source>
        <dbReference type="Proteomes" id="UP000250443"/>
    </source>
</evidence>
<feature type="modified residue" description="4-aspartylphosphate" evidence="1">
    <location>
        <position position="67"/>
    </location>
</feature>
<dbReference type="PROSITE" id="PS50110">
    <property type="entry name" value="RESPONSE_REGULATORY"/>
    <property type="match status" value="1"/>
</dbReference>
<dbReference type="InterPro" id="IPR011006">
    <property type="entry name" value="CheY-like_superfamily"/>
</dbReference>
<dbReference type="SMART" id="SM00448">
    <property type="entry name" value="REC"/>
    <property type="match status" value="1"/>
</dbReference>
<dbReference type="Proteomes" id="UP000250443">
    <property type="component" value="Unassembled WGS sequence"/>
</dbReference>
<protein>
    <submittedName>
        <fullName evidence="3 4">Response regulator</fullName>
    </submittedName>
</protein>
<proteinExistence type="predicted"/>
<keyword evidence="1" id="KW-0597">Phosphoprotein</keyword>
<sequence length="137" mass="14926">MNGVIEEPKALLEGHWLVLIEDDPLLQSILSGFVEELGGRVSSFETADDALVYMLSAGEKPSLVVTDHLVPGQIKGAELATMVGARWPGLSVIVTTGRDLETIPELPDGMLYLQKPWDLVQMKKAIIQMLNKTSVSL</sequence>
<dbReference type="GO" id="GO:0000160">
    <property type="term" value="P:phosphorelay signal transduction system"/>
    <property type="evidence" value="ECO:0007669"/>
    <property type="project" value="InterPro"/>
</dbReference>
<name>A0A2X2CD05_PSELU</name>
<dbReference type="AlphaFoldDB" id="A0A2X2CD05"/>
<evidence type="ECO:0000313" key="6">
    <source>
        <dbReference type="Proteomes" id="UP000626180"/>
    </source>
</evidence>
<evidence type="ECO:0000256" key="1">
    <source>
        <dbReference type="PROSITE-ProRule" id="PRU00169"/>
    </source>
</evidence>
<feature type="domain" description="Response regulatory" evidence="2">
    <location>
        <begin position="16"/>
        <end position="130"/>
    </location>
</feature>
<keyword evidence="6" id="KW-1185">Reference proteome</keyword>
<dbReference type="EMBL" id="JADMCD010000003">
    <property type="protein sequence ID" value="MBF8640662.1"/>
    <property type="molecule type" value="Genomic_DNA"/>
</dbReference>
<dbReference type="InterPro" id="IPR001789">
    <property type="entry name" value="Sig_transdc_resp-reg_receiver"/>
</dbReference>
<dbReference type="Proteomes" id="UP000626180">
    <property type="component" value="Unassembled WGS sequence"/>
</dbReference>
<dbReference type="Pfam" id="PF00072">
    <property type="entry name" value="Response_reg"/>
    <property type="match status" value="1"/>
</dbReference>
<dbReference type="RefSeq" id="WP_010798106.1">
    <property type="nucleotide sequence ID" value="NZ_CP069262.1"/>
</dbReference>
<evidence type="ECO:0000259" key="2">
    <source>
        <dbReference type="PROSITE" id="PS50110"/>
    </source>
</evidence>
<organism evidence="4 5">
    <name type="scientific">Pseudomonas luteola</name>
    <dbReference type="NCBI Taxonomy" id="47886"/>
    <lineage>
        <taxon>Bacteria</taxon>
        <taxon>Pseudomonadati</taxon>
        <taxon>Pseudomonadota</taxon>
        <taxon>Gammaproteobacteria</taxon>
        <taxon>Pseudomonadales</taxon>
        <taxon>Pseudomonadaceae</taxon>
        <taxon>Pseudomonas</taxon>
    </lineage>
</organism>
<gene>
    <name evidence="3" type="ORF">IRZ65_08205</name>
    <name evidence="4" type="ORF">NCTC11842_01944</name>
</gene>
<reference evidence="3 6" key="2">
    <citation type="submission" date="2020-10" db="EMBL/GenBank/DDBJ databases">
        <title>Genome sequences of Pseudomonas isolates.</title>
        <authorList>
            <person name="Wessels L."/>
            <person name="Reich F."/>
            <person name="Hammerl J."/>
        </authorList>
    </citation>
    <scope>NUCLEOTIDE SEQUENCE [LARGE SCALE GENOMIC DNA]</scope>
    <source>
        <strain evidence="3 6">20-MO00624-0</strain>
    </source>
</reference>
<evidence type="ECO:0000313" key="3">
    <source>
        <dbReference type="EMBL" id="MBF8640662.1"/>
    </source>
</evidence>
<dbReference type="SUPFAM" id="SSF52172">
    <property type="entry name" value="CheY-like"/>
    <property type="match status" value="1"/>
</dbReference>
<dbReference type="Gene3D" id="3.40.50.2300">
    <property type="match status" value="1"/>
</dbReference>
<evidence type="ECO:0000313" key="4">
    <source>
        <dbReference type="EMBL" id="SPZ06017.1"/>
    </source>
</evidence>
<dbReference type="EMBL" id="UAUF01000011">
    <property type="protein sequence ID" value="SPZ06017.1"/>
    <property type="molecule type" value="Genomic_DNA"/>
</dbReference>